<proteinExistence type="predicted"/>
<accession>A0A1P8WB39</accession>
<protein>
    <submittedName>
        <fullName evidence="2">Uncharacterized protein</fullName>
    </submittedName>
</protein>
<dbReference type="RefSeq" id="WP_077023060.1">
    <property type="nucleotide sequence ID" value="NZ_CP017641.1"/>
</dbReference>
<feature type="signal peptide" evidence="1">
    <location>
        <begin position="1"/>
        <end position="21"/>
    </location>
</feature>
<gene>
    <name evidence="2" type="ORF">Fuma_00860</name>
</gene>
<evidence type="ECO:0000313" key="3">
    <source>
        <dbReference type="Proteomes" id="UP000187735"/>
    </source>
</evidence>
<sequence length="432" mass="49017" precursor="true">MRYAICSFVLWSALFPIKIQADENAPQSSSYSSQSSSESWEISSSYTNIVGFGARPEGYGFLSYRVVWRPVAVDPLGRTAKVTGALQVKKEDTFVPVDWFQGISIYVAKMADDNPDWSTGMDQQDTTYQTCTLQRNGDFSVELDLRETNWDVEQGGKFQVAVAWAKHRKIVDDTELVIWQSNTPTVRNSEMVLTFPPRPPLAEQLDLIYKASSWPDATSVELIRAVNSLQRGGKKEAIRWLRKYARLTEGDDQTQQVIAWIVQVLFEPAQPGTRHPFPWTWHQPIVSASDDKDKWPRDPIAIVHDVPFMVGPIAVSMGPSPGPADHISWAQRHAVIRTRPLHPTLNPMEAADNLLRSRRFKRAEIAEGQWPQMRASICNQALIAIGDSQPIDSRTQQTMIADWQLRMKEVARRNLKWDAERQDFVSLSPDEP</sequence>
<reference evidence="2 3" key="1">
    <citation type="journal article" date="2016" name="Front. Microbiol.">
        <title>Fuerstia marisgermanicae gen. nov., sp. nov., an Unusual Member of the Phylum Planctomycetes from the German Wadden Sea.</title>
        <authorList>
            <person name="Kohn T."/>
            <person name="Heuer A."/>
            <person name="Jogler M."/>
            <person name="Vollmers J."/>
            <person name="Boedeker C."/>
            <person name="Bunk B."/>
            <person name="Rast P."/>
            <person name="Borchert D."/>
            <person name="Glockner I."/>
            <person name="Freese H.M."/>
            <person name="Klenk H.P."/>
            <person name="Overmann J."/>
            <person name="Kaster A.K."/>
            <person name="Rohde M."/>
            <person name="Wiegand S."/>
            <person name="Jogler C."/>
        </authorList>
    </citation>
    <scope>NUCLEOTIDE SEQUENCE [LARGE SCALE GENOMIC DNA]</scope>
    <source>
        <strain evidence="2 3">NH11</strain>
    </source>
</reference>
<name>A0A1P8WB39_9PLAN</name>
<keyword evidence="3" id="KW-1185">Reference proteome</keyword>
<dbReference type="EMBL" id="CP017641">
    <property type="protein sequence ID" value="APZ91274.1"/>
    <property type="molecule type" value="Genomic_DNA"/>
</dbReference>
<dbReference type="Proteomes" id="UP000187735">
    <property type="component" value="Chromosome"/>
</dbReference>
<feature type="chain" id="PRO_5012162167" evidence="1">
    <location>
        <begin position="22"/>
        <end position="432"/>
    </location>
</feature>
<dbReference type="AlphaFoldDB" id="A0A1P8WB39"/>
<evidence type="ECO:0000256" key="1">
    <source>
        <dbReference type="SAM" id="SignalP"/>
    </source>
</evidence>
<dbReference type="KEGG" id="fmr:Fuma_00860"/>
<evidence type="ECO:0000313" key="2">
    <source>
        <dbReference type="EMBL" id="APZ91274.1"/>
    </source>
</evidence>
<organism evidence="2 3">
    <name type="scientific">Fuerstiella marisgermanici</name>
    <dbReference type="NCBI Taxonomy" id="1891926"/>
    <lineage>
        <taxon>Bacteria</taxon>
        <taxon>Pseudomonadati</taxon>
        <taxon>Planctomycetota</taxon>
        <taxon>Planctomycetia</taxon>
        <taxon>Planctomycetales</taxon>
        <taxon>Planctomycetaceae</taxon>
        <taxon>Fuerstiella</taxon>
    </lineage>
</organism>
<dbReference type="STRING" id="1891926.Fuma_00860"/>
<keyword evidence="1" id="KW-0732">Signal</keyword>